<keyword evidence="4" id="KW-1185">Reference proteome</keyword>
<keyword evidence="2" id="KW-0812">Transmembrane</keyword>
<sequence>MAHCLDTCHFKPAWLDNDDIEYDDSGEFDDETLELDEEAAWLNDDEFEPDDSAEPDDESLAYDMETDQTSDTKVASPDSNKEVLLERSKRQTTLPRWRSVPVLREPNLHRFNASETTADGNYIRIGIKPPDRLQERPSLTKGTVYKFKMGDHQDNTLPKTPGAVCPPTSAGHSHQCKGRVELQGCFIKDTDPPLTPEQHALKLASRTLINDCSQQIPYGSHFSMAMEVKFLVSAPAIFVQVHGMPDHFSYTFPNSTHPFLLPLNIPHKLYEEFIALGATVEKDGYPTATISIKKIGVEHYVIFQVRSVYAAYTPKSLRCNTQARLRTLNRAKCCHGNMQDVSYVYAGKLGRDLSLTGWNRLAFELKTSRYNATLPTPGHVQLWINGNMQINTNVFLGRNDAPERGGSGMYHKFGIYRTNSEEPIQLQFRNVKTGHAISDVDARLAVTLPPINVQGTCYPLPPTSTTTAMPNMTVSTTTTPSTTTSPLPNTTATLMSTNATAPNHSMTSTMASPVTTASVMNTTPLPMFNNTTMPWSNDNSTSPVTNVMSTPLYGMNATNINDCSDAYKYLFIGSVILNSIFISAISGLLCATGKIKTQTTPKPSHTSTRRTIEIREDEMELQVLTSSAC</sequence>
<reference evidence="4" key="1">
    <citation type="journal article" date="2019" name="Int. J. Syst. Evol. Microbiol.">
        <title>The Global Catalogue of Microorganisms (GCM) 10K type strain sequencing project: providing services to taxonomists for standard genome sequencing and annotation.</title>
        <authorList>
            <consortium name="The Broad Institute Genomics Platform"/>
            <consortium name="The Broad Institute Genome Sequencing Center for Infectious Disease"/>
            <person name="Wu L."/>
            <person name="Ma J."/>
        </authorList>
    </citation>
    <scope>NUCLEOTIDE SEQUENCE [LARGE SCALE GENOMIC DNA]</scope>
    <source>
        <strain evidence="4">JCM 17805</strain>
    </source>
</reference>
<feature type="region of interest" description="Disordered" evidence="1">
    <location>
        <begin position="468"/>
        <end position="488"/>
    </location>
</feature>
<organism evidence="3 4">
    <name type="scientific">Kistimonas scapharcae</name>
    <dbReference type="NCBI Taxonomy" id="1036133"/>
    <lineage>
        <taxon>Bacteria</taxon>
        <taxon>Pseudomonadati</taxon>
        <taxon>Pseudomonadota</taxon>
        <taxon>Gammaproteobacteria</taxon>
        <taxon>Oceanospirillales</taxon>
        <taxon>Endozoicomonadaceae</taxon>
        <taxon>Kistimonas</taxon>
    </lineage>
</organism>
<evidence type="ECO:0000256" key="1">
    <source>
        <dbReference type="SAM" id="MobiDB-lite"/>
    </source>
</evidence>
<evidence type="ECO:0000313" key="3">
    <source>
        <dbReference type="EMBL" id="GAA4650191.1"/>
    </source>
</evidence>
<dbReference type="Gene3D" id="2.60.120.200">
    <property type="match status" value="1"/>
</dbReference>
<proteinExistence type="predicted"/>
<accession>A0ABP8V314</accession>
<evidence type="ECO:0000256" key="2">
    <source>
        <dbReference type="SAM" id="Phobius"/>
    </source>
</evidence>
<dbReference type="Proteomes" id="UP001500604">
    <property type="component" value="Unassembled WGS sequence"/>
</dbReference>
<comment type="caution">
    <text evidence="3">The sequence shown here is derived from an EMBL/GenBank/DDBJ whole genome shotgun (WGS) entry which is preliminary data.</text>
</comment>
<dbReference type="EMBL" id="BAABFL010000372">
    <property type="protein sequence ID" value="GAA4650191.1"/>
    <property type="molecule type" value="Genomic_DNA"/>
</dbReference>
<protein>
    <submittedName>
        <fullName evidence="3">Uncharacterized protein</fullName>
    </submittedName>
</protein>
<name>A0ABP8V314_9GAMM</name>
<feature type="transmembrane region" description="Helical" evidence="2">
    <location>
        <begin position="569"/>
        <end position="592"/>
    </location>
</feature>
<keyword evidence="2" id="KW-0472">Membrane</keyword>
<keyword evidence="2" id="KW-1133">Transmembrane helix</keyword>
<gene>
    <name evidence="3" type="ORF">GCM10023116_24740</name>
</gene>
<evidence type="ECO:0000313" key="4">
    <source>
        <dbReference type="Proteomes" id="UP001500604"/>
    </source>
</evidence>